<dbReference type="OrthoDB" id="9797060at2"/>
<reference evidence="2" key="2">
    <citation type="submission" date="2016-08" db="EMBL/GenBank/DDBJ databases">
        <authorList>
            <person name="Seilhamer J.J."/>
        </authorList>
    </citation>
    <scope>NUCLEOTIDE SEQUENCE [LARGE SCALE GENOMIC DNA]</scope>
    <source>
        <strain evidence="2">SA1</strain>
    </source>
</reference>
<gene>
    <name evidence="2" type="ORF">BES08_16840</name>
    <name evidence="3" type="ORF">BV97_03902</name>
</gene>
<dbReference type="SUPFAM" id="SSF54909">
    <property type="entry name" value="Dimeric alpha+beta barrel"/>
    <property type="match status" value="1"/>
</dbReference>
<dbReference type="STRING" id="158500.BES08_16840"/>
<dbReference type="AlphaFoldDB" id="A0A031JR91"/>
<dbReference type="PANTHER" id="PTHR37811:SF2">
    <property type="entry name" value="ABM DOMAIN-CONTAINING PROTEIN"/>
    <property type="match status" value="1"/>
</dbReference>
<organism evidence="3 4">
    <name type="scientific">Novosphingobium resinovorum</name>
    <dbReference type="NCBI Taxonomy" id="158500"/>
    <lineage>
        <taxon>Bacteria</taxon>
        <taxon>Pseudomonadati</taxon>
        <taxon>Pseudomonadota</taxon>
        <taxon>Alphaproteobacteria</taxon>
        <taxon>Sphingomonadales</taxon>
        <taxon>Sphingomonadaceae</taxon>
        <taxon>Novosphingobium</taxon>
    </lineage>
</organism>
<name>A0A031JR91_9SPHN</name>
<dbReference type="RefSeq" id="WP_008830561.1">
    <property type="nucleotide sequence ID" value="NZ_BSFC01000011.1"/>
</dbReference>
<dbReference type="InterPro" id="IPR007138">
    <property type="entry name" value="ABM_dom"/>
</dbReference>
<dbReference type="InterPro" id="IPR011008">
    <property type="entry name" value="Dimeric_a/b-barrel"/>
</dbReference>
<reference evidence="5" key="3">
    <citation type="journal article" date="2017" name="J. Biotechnol.">
        <title>Complete genome sequence of Novosphingobium resinovorum SA1, a versatile xenobiotic-degrading bacterium capable of utilizing sulfanilic acid.</title>
        <authorList>
            <person name="Hegedus B."/>
            <person name="Kos P.B."/>
            <person name="Balint B."/>
            <person name="Maroti G."/>
            <person name="Gan H.M."/>
            <person name="Perei K."/>
            <person name="Rakhely G."/>
        </authorList>
    </citation>
    <scope>NUCLEOTIDE SEQUENCE [LARGE SCALE GENOMIC DNA]</scope>
    <source>
        <strain evidence="5">SA1</strain>
    </source>
</reference>
<dbReference type="InterPro" id="IPR052936">
    <property type="entry name" value="Jasmonate_Hydroxylase-like"/>
</dbReference>
<evidence type="ECO:0000259" key="1">
    <source>
        <dbReference type="Pfam" id="PF03992"/>
    </source>
</evidence>
<dbReference type="Proteomes" id="UP000094626">
    <property type="component" value="Chromosome"/>
</dbReference>
<dbReference type="Gene3D" id="3.30.70.100">
    <property type="match status" value="1"/>
</dbReference>
<proteinExistence type="predicted"/>
<accession>A0A031JR91</accession>
<dbReference type="PATRIC" id="fig|158500.4.peg.3974"/>
<sequence>MFLVLFRNRKRADIDVDAYIHDAVAMEAMAAEQPGFLLFRSYTADDGEVLSMSEWESAEHAAAWARNAEHLMVQRRGMKEYYESYTLYTCDMPKVQRFDMKARLPG</sequence>
<keyword evidence="5" id="KW-1185">Reference proteome</keyword>
<dbReference type="KEGG" id="nre:BES08_16840"/>
<dbReference type="PANTHER" id="PTHR37811">
    <property type="entry name" value="BLL5343 PROTEIN"/>
    <property type="match status" value="1"/>
</dbReference>
<protein>
    <submittedName>
        <fullName evidence="2">Polysaccharide biosynthesis protein</fullName>
    </submittedName>
    <submittedName>
        <fullName evidence="3">Putative enzyme involved in biosynthesis of extracellular polysaccharides</fullName>
    </submittedName>
</protein>
<dbReference type="Proteomes" id="UP000024329">
    <property type="component" value="Unassembled WGS sequence"/>
</dbReference>
<reference evidence="3 4" key="1">
    <citation type="submission" date="2014-03" db="EMBL/GenBank/DDBJ databases">
        <title>Whole genome sequence of Novosphingobium resinovorum KF1.</title>
        <authorList>
            <person name="Gan H.M."/>
            <person name="Gan H.Y."/>
            <person name="Chew T.H."/>
            <person name="Savka M.A."/>
        </authorList>
    </citation>
    <scope>NUCLEOTIDE SEQUENCE [LARGE SCALE GENOMIC DNA]</scope>
    <source>
        <strain evidence="3 4">KF1</strain>
    </source>
</reference>
<dbReference type="EMBL" id="CP017075">
    <property type="protein sequence ID" value="AOR78235.1"/>
    <property type="molecule type" value="Genomic_DNA"/>
</dbReference>
<evidence type="ECO:0000313" key="4">
    <source>
        <dbReference type="Proteomes" id="UP000024329"/>
    </source>
</evidence>
<evidence type="ECO:0000313" key="2">
    <source>
        <dbReference type="EMBL" id="AOR78235.1"/>
    </source>
</evidence>
<evidence type="ECO:0000313" key="3">
    <source>
        <dbReference type="EMBL" id="EZP79465.1"/>
    </source>
</evidence>
<dbReference type="eggNOG" id="COG2329">
    <property type="taxonomic scope" value="Bacteria"/>
</dbReference>
<dbReference type="Pfam" id="PF03992">
    <property type="entry name" value="ABM"/>
    <property type="match status" value="1"/>
</dbReference>
<evidence type="ECO:0000313" key="5">
    <source>
        <dbReference type="Proteomes" id="UP000094626"/>
    </source>
</evidence>
<dbReference type="EMBL" id="JFYZ01000024">
    <property type="protein sequence ID" value="EZP79465.1"/>
    <property type="molecule type" value="Genomic_DNA"/>
</dbReference>
<feature type="domain" description="ABM" evidence="1">
    <location>
        <begin position="26"/>
        <end position="74"/>
    </location>
</feature>